<dbReference type="GO" id="GO:0006096">
    <property type="term" value="P:glycolytic process"/>
    <property type="evidence" value="ECO:0007669"/>
    <property type="project" value="UniProtKB-KW"/>
</dbReference>
<reference evidence="8 9" key="1">
    <citation type="submission" date="2020-07" db="EMBL/GenBank/DDBJ databases">
        <title>Bacterium isolated from marien macroalgae.</title>
        <authorList>
            <person name="Zhu K."/>
            <person name="Lu D."/>
            <person name="Du Z."/>
        </authorList>
    </citation>
    <scope>NUCLEOTIDE SEQUENCE [LARGE SCALE GENOMIC DNA]</scope>
    <source>
        <strain evidence="8 9">3-1745</strain>
    </source>
</reference>
<dbReference type="RefSeq" id="WP_181739626.1">
    <property type="nucleotide sequence ID" value="NZ_JACEMT010000049.1"/>
</dbReference>
<dbReference type="EC" id="5.4.2.11" evidence="2"/>
<dbReference type="SMART" id="SM00855">
    <property type="entry name" value="PGAM"/>
    <property type="match status" value="1"/>
</dbReference>
<keyword evidence="3" id="KW-0312">Gluconeogenesis</keyword>
<feature type="active site" description="Proton donor/acceptor" evidence="6">
    <location>
        <position position="88"/>
    </location>
</feature>
<comment type="caution">
    <text evidence="8">The sequence shown here is derived from an EMBL/GenBank/DDBJ whole genome shotgun (WGS) entry which is preliminary data.</text>
</comment>
<proteinExistence type="inferred from homology"/>
<dbReference type="PANTHER" id="PTHR11931">
    <property type="entry name" value="PHOSPHOGLYCERATE MUTASE"/>
    <property type="match status" value="1"/>
</dbReference>
<keyword evidence="9" id="KW-1185">Reference proteome</keyword>
<dbReference type="SUPFAM" id="SSF53254">
    <property type="entry name" value="Phosphoglycerate mutase-like"/>
    <property type="match status" value="1"/>
</dbReference>
<dbReference type="InterPro" id="IPR013078">
    <property type="entry name" value="His_Pase_superF_clade-1"/>
</dbReference>
<evidence type="ECO:0000313" key="8">
    <source>
        <dbReference type="EMBL" id="MBA4502637.1"/>
    </source>
</evidence>
<organism evidence="8 9">
    <name type="scientific">Marinobacterium marinum</name>
    <dbReference type="NCBI Taxonomy" id="2756129"/>
    <lineage>
        <taxon>Bacteria</taxon>
        <taxon>Pseudomonadati</taxon>
        <taxon>Pseudomonadota</taxon>
        <taxon>Gammaproteobacteria</taxon>
        <taxon>Oceanospirillales</taxon>
        <taxon>Oceanospirillaceae</taxon>
        <taxon>Marinobacterium</taxon>
    </lineage>
</organism>
<dbReference type="CDD" id="cd07067">
    <property type="entry name" value="HP_PGM_like"/>
    <property type="match status" value="1"/>
</dbReference>
<dbReference type="AlphaFoldDB" id="A0A7W1WYM1"/>
<feature type="active site" description="Tele-phosphohistidine intermediate" evidence="6">
    <location>
        <position position="18"/>
    </location>
</feature>
<evidence type="ECO:0000256" key="2">
    <source>
        <dbReference type="ARBA" id="ARBA00012028"/>
    </source>
</evidence>
<evidence type="ECO:0000256" key="3">
    <source>
        <dbReference type="ARBA" id="ARBA00022432"/>
    </source>
</evidence>
<dbReference type="GO" id="GO:0004619">
    <property type="term" value="F:phosphoglycerate mutase activity"/>
    <property type="evidence" value="ECO:0007669"/>
    <property type="project" value="UniProtKB-EC"/>
</dbReference>
<keyword evidence="5" id="KW-0413">Isomerase</keyword>
<feature type="binding site" evidence="7">
    <location>
        <begin position="17"/>
        <end position="24"/>
    </location>
    <ligand>
        <name>substrate</name>
    </ligand>
</feature>
<evidence type="ECO:0000256" key="4">
    <source>
        <dbReference type="ARBA" id="ARBA00023152"/>
    </source>
</evidence>
<dbReference type="EMBL" id="JACEMT010000049">
    <property type="protein sequence ID" value="MBA4502637.1"/>
    <property type="molecule type" value="Genomic_DNA"/>
</dbReference>
<keyword evidence="4" id="KW-0324">Glycolysis</keyword>
<dbReference type="Pfam" id="PF00300">
    <property type="entry name" value="His_Phos_1"/>
    <property type="match status" value="1"/>
</dbReference>
<evidence type="ECO:0000256" key="7">
    <source>
        <dbReference type="PIRSR" id="PIRSR613078-2"/>
    </source>
</evidence>
<evidence type="ECO:0000256" key="1">
    <source>
        <dbReference type="ARBA" id="ARBA00006717"/>
    </source>
</evidence>
<dbReference type="InterPro" id="IPR029033">
    <property type="entry name" value="His_PPase_superfam"/>
</dbReference>
<feature type="binding site" evidence="7">
    <location>
        <position position="66"/>
    </location>
    <ligand>
        <name>substrate</name>
    </ligand>
</feature>
<gene>
    <name evidence="8" type="ORF">H1S06_09705</name>
</gene>
<evidence type="ECO:0000313" key="9">
    <source>
        <dbReference type="Proteomes" id="UP000538931"/>
    </source>
</evidence>
<accession>A0A7W1WYM1</accession>
<dbReference type="GO" id="GO:0006094">
    <property type="term" value="P:gluconeogenesis"/>
    <property type="evidence" value="ECO:0007669"/>
    <property type="project" value="UniProtKB-KW"/>
</dbReference>
<evidence type="ECO:0000256" key="6">
    <source>
        <dbReference type="PIRSR" id="PIRSR613078-1"/>
    </source>
</evidence>
<dbReference type="Gene3D" id="3.40.50.1240">
    <property type="entry name" value="Phosphoglycerate mutase-like"/>
    <property type="match status" value="1"/>
</dbReference>
<protein>
    <recommendedName>
        <fullName evidence="2">phosphoglycerate mutase (2,3-diphosphoglycerate-dependent)</fullName>
        <ecNumber evidence="2">5.4.2.11</ecNumber>
    </recommendedName>
</protein>
<dbReference type="InterPro" id="IPR005952">
    <property type="entry name" value="Phosphogly_mut1"/>
</dbReference>
<name>A0A7W1WYM1_9GAMM</name>
<sequence length="189" mass="21149">MIDLESALLRRPFVFMRHGETPMNARGLICGATDVPLSSEGEEQARRAAWLGRYPWSCVASSGMQRAQHTARLAVGGHPVIALPGLNERHWGQLELAPLAEQTPYEVTPPGGESWAAFRQRVLAALNSVLECHEWPLFVAHSGVYRVIRELQTGTPHGPRIENAQPILVKPHRSGWELTLCEENWLEHR</sequence>
<evidence type="ECO:0000256" key="5">
    <source>
        <dbReference type="ARBA" id="ARBA00023235"/>
    </source>
</evidence>
<dbReference type="Proteomes" id="UP000538931">
    <property type="component" value="Unassembled WGS sequence"/>
</dbReference>
<comment type="similarity">
    <text evidence="1">Belongs to the phosphoglycerate mutase family. BPG-dependent PGAM subfamily.</text>
</comment>